<name>A0A6J2X7B8_SITOR</name>
<protein>
    <submittedName>
        <fullName evidence="10">Nuclease HARBI1</fullName>
    </submittedName>
</protein>
<keyword evidence="7" id="KW-0539">Nucleus</keyword>
<evidence type="ECO:0000259" key="8">
    <source>
        <dbReference type="Pfam" id="PF13359"/>
    </source>
</evidence>
<dbReference type="GO" id="GO:0016787">
    <property type="term" value="F:hydrolase activity"/>
    <property type="evidence" value="ECO:0007669"/>
    <property type="project" value="UniProtKB-KW"/>
</dbReference>
<feature type="domain" description="DDE Tnp4" evidence="8">
    <location>
        <begin position="143"/>
        <end position="304"/>
    </location>
</feature>
<dbReference type="InParanoid" id="A0A6J2X7B8"/>
<gene>
    <name evidence="10" type="primary">LOC115875713</name>
</gene>
<dbReference type="AlphaFoldDB" id="A0A6J2X7B8"/>
<evidence type="ECO:0000256" key="7">
    <source>
        <dbReference type="ARBA" id="ARBA00023242"/>
    </source>
</evidence>
<dbReference type="OrthoDB" id="8193938at2759"/>
<keyword evidence="6" id="KW-0378">Hydrolase</keyword>
<dbReference type="KEGG" id="soy:115875713"/>
<dbReference type="Proteomes" id="UP000504635">
    <property type="component" value="Unplaced"/>
</dbReference>
<sequence length="363" mass="41974">MNNNNLQRFLLWEEIMEDVRDAEEFYAIRREVLRRPNPFDLSDEKFIKLFRLTKLLCENLINIDLAALRFFGTGSYQEITGASNYVGINQPSVSRCIKEVCNAMNQPQILNNWIHFTRNIEEMQALRTSFFQKHQFPGVIGCVDCTHVSIIASRTNDPEFPEYIYVNRKNYHSINFQLICDSNLKIMNVNAQFPGSTHDANIWRHSQISTLMENIYRRDPQNGFFLIGHSGYPTRPWLLNPIQNPTAAGPEEKFNDRLCSIRATIERCNGVLKNRFRCLLKHRVLHYSPTVAGQIINSCCVLHNMCIANNVLEPPAEQQKNEDIDYGIYAVENVLAENIGRVNPDLAAARVLQQNIIDNHFRQ</sequence>
<dbReference type="PANTHER" id="PTHR22930:SF289">
    <property type="entry name" value="DDE TNP4 DOMAIN-CONTAINING PROTEIN-RELATED"/>
    <property type="match status" value="1"/>
</dbReference>
<evidence type="ECO:0000256" key="1">
    <source>
        <dbReference type="ARBA" id="ARBA00001968"/>
    </source>
</evidence>
<organism evidence="9 10">
    <name type="scientific">Sitophilus oryzae</name>
    <name type="common">Rice weevil</name>
    <name type="synonym">Curculio oryzae</name>
    <dbReference type="NCBI Taxonomy" id="7048"/>
    <lineage>
        <taxon>Eukaryota</taxon>
        <taxon>Metazoa</taxon>
        <taxon>Ecdysozoa</taxon>
        <taxon>Arthropoda</taxon>
        <taxon>Hexapoda</taxon>
        <taxon>Insecta</taxon>
        <taxon>Pterygota</taxon>
        <taxon>Neoptera</taxon>
        <taxon>Endopterygota</taxon>
        <taxon>Coleoptera</taxon>
        <taxon>Polyphaga</taxon>
        <taxon>Cucujiformia</taxon>
        <taxon>Curculionidae</taxon>
        <taxon>Dryophthorinae</taxon>
        <taxon>Sitophilus</taxon>
    </lineage>
</organism>
<comment type="subcellular location">
    <subcellularLocation>
        <location evidence="2">Nucleus</location>
    </subcellularLocation>
</comment>
<dbReference type="RefSeq" id="XP_030747087.1">
    <property type="nucleotide sequence ID" value="XM_030891227.1"/>
</dbReference>
<evidence type="ECO:0000256" key="6">
    <source>
        <dbReference type="ARBA" id="ARBA00022801"/>
    </source>
</evidence>
<evidence type="ECO:0000313" key="9">
    <source>
        <dbReference type="Proteomes" id="UP000504635"/>
    </source>
</evidence>
<keyword evidence="5" id="KW-0479">Metal-binding</keyword>
<comment type="similarity">
    <text evidence="3">Belongs to the HARBI1 family.</text>
</comment>
<proteinExistence type="inferred from homology"/>
<dbReference type="Pfam" id="PF13359">
    <property type="entry name" value="DDE_Tnp_4"/>
    <property type="match status" value="1"/>
</dbReference>
<dbReference type="InterPro" id="IPR027806">
    <property type="entry name" value="HARBI1_dom"/>
</dbReference>
<evidence type="ECO:0000313" key="10">
    <source>
        <dbReference type="RefSeq" id="XP_030747087.1"/>
    </source>
</evidence>
<evidence type="ECO:0000256" key="2">
    <source>
        <dbReference type="ARBA" id="ARBA00004123"/>
    </source>
</evidence>
<accession>A0A6J2X7B8</accession>
<keyword evidence="4" id="KW-0540">Nuclease</keyword>
<dbReference type="GO" id="GO:0046872">
    <property type="term" value="F:metal ion binding"/>
    <property type="evidence" value="ECO:0007669"/>
    <property type="project" value="UniProtKB-KW"/>
</dbReference>
<evidence type="ECO:0000256" key="3">
    <source>
        <dbReference type="ARBA" id="ARBA00006958"/>
    </source>
</evidence>
<dbReference type="InterPro" id="IPR045249">
    <property type="entry name" value="HARBI1-like"/>
</dbReference>
<dbReference type="PANTHER" id="PTHR22930">
    <property type="match status" value="1"/>
</dbReference>
<dbReference type="GO" id="GO:0005634">
    <property type="term" value="C:nucleus"/>
    <property type="evidence" value="ECO:0007669"/>
    <property type="project" value="UniProtKB-SubCell"/>
</dbReference>
<reference evidence="10" key="1">
    <citation type="submission" date="2025-08" db="UniProtKB">
        <authorList>
            <consortium name="RefSeq"/>
        </authorList>
    </citation>
    <scope>IDENTIFICATION</scope>
    <source>
        <tissue evidence="10">Gonads</tissue>
    </source>
</reference>
<dbReference type="GO" id="GO:0004518">
    <property type="term" value="F:nuclease activity"/>
    <property type="evidence" value="ECO:0007669"/>
    <property type="project" value="UniProtKB-KW"/>
</dbReference>
<dbReference type="GeneID" id="115875713"/>
<comment type="cofactor">
    <cofactor evidence="1">
        <name>a divalent metal cation</name>
        <dbReference type="ChEBI" id="CHEBI:60240"/>
    </cofactor>
</comment>
<keyword evidence="9" id="KW-1185">Reference proteome</keyword>
<evidence type="ECO:0000256" key="4">
    <source>
        <dbReference type="ARBA" id="ARBA00022722"/>
    </source>
</evidence>
<evidence type="ECO:0000256" key="5">
    <source>
        <dbReference type="ARBA" id="ARBA00022723"/>
    </source>
</evidence>